<feature type="repeat" description="Pumilio" evidence="3">
    <location>
        <begin position="632"/>
        <end position="667"/>
    </location>
</feature>
<feature type="repeat" description="Pumilio" evidence="3">
    <location>
        <begin position="448"/>
        <end position="483"/>
    </location>
</feature>
<evidence type="ECO:0000313" key="6">
    <source>
        <dbReference type="EMBL" id="KAJ4402379.1"/>
    </source>
</evidence>
<feature type="domain" description="PUM-HD" evidence="5">
    <location>
        <begin position="385"/>
        <end position="737"/>
    </location>
</feature>
<dbReference type="InterPro" id="IPR016024">
    <property type="entry name" value="ARM-type_fold"/>
</dbReference>
<evidence type="ECO:0000259" key="5">
    <source>
        <dbReference type="PROSITE" id="PS50303"/>
    </source>
</evidence>
<keyword evidence="1" id="KW-0677">Repeat</keyword>
<evidence type="ECO:0000256" key="1">
    <source>
        <dbReference type="ARBA" id="ARBA00022737"/>
    </source>
</evidence>
<evidence type="ECO:0000256" key="3">
    <source>
        <dbReference type="PROSITE-ProRule" id="PRU00317"/>
    </source>
</evidence>
<feature type="repeat" description="Pumilio" evidence="3">
    <location>
        <begin position="484"/>
        <end position="519"/>
    </location>
</feature>
<dbReference type="AlphaFoldDB" id="A0A9W8Z9F0"/>
<protein>
    <recommendedName>
        <fullName evidence="5">PUM-HD domain-containing protein</fullName>
    </recommendedName>
</protein>
<feature type="region of interest" description="Disordered" evidence="4">
    <location>
        <begin position="1"/>
        <end position="30"/>
    </location>
</feature>
<dbReference type="PANTHER" id="PTHR12537">
    <property type="entry name" value="RNA BINDING PROTEIN PUMILIO-RELATED"/>
    <property type="match status" value="1"/>
</dbReference>
<dbReference type="PROSITE" id="PS50302">
    <property type="entry name" value="PUM"/>
    <property type="match status" value="4"/>
</dbReference>
<dbReference type="EMBL" id="JAPEVA010000062">
    <property type="protein sequence ID" value="KAJ4402379.1"/>
    <property type="molecule type" value="Genomic_DNA"/>
</dbReference>
<proteinExistence type="predicted"/>
<dbReference type="GO" id="GO:0010608">
    <property type="term" value="P:post-transcriptional regulation of gene expression"/>
    <property type="evidence" value="ECO:0007669"/>
    <property type="project" value="TreeGrafter"/>
</dbReference>
<dbReference type="Proteomes" id="UP001140510">
    <property type="component" value="Unassembled WGS sequence"/>
</dbReference>
<keyword evidence="7" id="KW-1185">Reference proteome</keyword>
<organism evidence="6 7">
    <name type="scientific">Didymella pomorum</name>
    <dbReference type="NCBI Taxonomy" id="749634"/>
    <lineage>
        <taxon>Eukaryota</taxon>
        <taxon>Fungi</taxon>
        <taxon>Dikarya</taxon>
        <taxon>Ascomycota</taxon>
        <taxon>Pezizomycotina</taxon>
        <taxon>Dothideomycetes</taxon>
        <taxon>Pleosporomycetidae</taxon>
        <taxon>Pleosporales</taxon>
        <taxon>Pleosporineae</taxon>
        <taxon>Didymellaceae</taxon>
        <taxon>Didymella</taxon>
    </lineage>
</organism>
<evidence type="ECO:0000256" key="2">
    <source>
        <dbReference type="ARBA" id="ARBA00024893"/>
    </source>
</evidence>
<feature type="repeat" description="Pumilio" evidence="3">
    <location>
        <begin position="676"/>
        <end position="711"/>
    </location>
</feature>
<comment type="caution">
    <text evidence="6">The sequence shown here is derived from an EMBL/GenBank/DDBJ whole genome shotgun (WGS) entry which is preliminary data.</text>
</comment>
<dbReference type="InterPro" id="IPR033712">
    <property type="entry name" value="Pumilio_RNA-bd"/>
</dbReference>
<feature type="region of interest" description="Disordered" evidence="4">
    <location>
        <begin position="113"/>
        <end position="147"/>
    </location>
</feature>
<dbReference type="PROSITE" id="PS50303">
    <property type="entry name" value="PUM_HD"/>
    <property type="match status" value="1"/>
</dbReference>
<evidence type="ECO:0000256" key="4">
    <source>
        <dbReference type="SAM" id="MobiDB-lite"/>
    </source>
</evidence>
<reference evidence="6" key="1">
    <citation type="submission" date="2022-10" db="EMBL/GenBank/DDBJ databases">
        <title>Tapping the CABI collections for fungal endophytes: first genome assemblies for Collariella, Neodidymelliopsis, Ascochyta clinopodiicola, Didymella pomorum, Didymosphaeria variabile, Neocosmospora piperis and Neocucurbitaria cava.</title>
        <authorList>
            <person name="Hill R."/>
        </authorList>
    </citation>
    <scope>NUCLEOTIDE SEQUENCE</scope>
    <source>
        <strain evidence="6">IMI 355091</strain>
    </source>
</reference>
<accession>A0A9W8Z9F0</accession>
<dbReference type="GO" id="GO:0003730">
    <property type="term" value="F:mRNA 3'-UTR binding"/>
    <property type="evidence" value="ECO:0007669"/>
    <property type="project" value="TreeGrafter"/>
</dbReference>
<feature type="compositionally biased region" description="Polar residues" evidence="4">
    <location>
        <begin position="1"/>
        <end position="10"/>
    </location>
</feature>
<dbReference type="SUPFAM" id="SSF48371">
    <property type="entry name" value="ARM repeat"/>
    <property type="match status" value="1"/>
</dbReference>
<dbReference type="PANTHER" id="PTHR12537:SF48">
    <property type="entry name" value="MEIOTIC COILED-COIL PROTEIN 2"/>
    <property type="match status" value="1"/>
</dbReference>
<dbReference type="InterPro" id="IPR011989">
    <property type="entry name" value="ARM-like"/>
</dbReference>
<dbReference type="OrthoDB" id="668540at2759"/>
<dbReference type="InterPro" id="IPR001313">
    <property type="entry name" value="Pumilio_RNA-bd_rpt"/>
</dbReference>
<dbReference type="SMART" id="SM00025">
    <property type="entry name" value="Pumilio"/>
    <property type="match status" value="8"/>
</dbReference>
<comment type="function">
    <text evidence="2">RNA-binding nucleolar protein required for pre-rRNA processing. Involved in production of 18S rRNA and assembly of small ribosomal subunit.</text>
</comment>
<feature type="compositionally biased region" description="Low complexity" evidence="4">
    <location>
        <begin position="117"/>
        <end position="130"/>
    </location>
</feature>
<sequence length="767" mass="85115">MAFNITSDGSPTPRKGSTRSNMPPGGLKIDNSPEVLGQVNGSSQNYFPYGLRPSFGSSLTSNLQGAKRPLVTSTMGNIGMPLMQQRQQHFNGFKNKGDNYQDKSVIDSLRQRLNERSSPNDPYDSSSSSSVPITPATEDYASTPPTMVSSADSSVLVNVLELQKLRDELQAAKDEVARMNQDVHSHLVARSTMEHLSQSSDADYGYNVGEVTEQTLTQLQNNFNASVRVQESWSNEPGRPPYNPSNSFGAQYQGQTQVPARAPIPVGQLAARRGSNYLNEPTHFPLDQDFHAGGMNSGMGSFMANNMATSFNAGYGNGLSNPPSRPDSAFDPIYSQYGGPPMQAPNYPTPIGTLEGCKLSPVANEFDVASGIGPSPWNSQAPNETGSSQYMPPVEPMNYRRLLDRNMSCNWKYIVDKIICNNDQQASIFLQQKLKVGTPEQKYDIVKAIISQAYALMINRFGNFLVQRCFEHGTPEQIIAIAQAIRGNTLALSMDAFGCHVIQKAFDCVPEEYKATMVHELLRRIPETVIHRYACHVWQKLFELRWSDSPPQIMRYVNEALRGMWHEVALGETGSLVVQNIFENCLEEDKRPCINEVLASIDVIAHGQFGNWCIQHICEHGAPSDRSRATDHILRFVTEYSMDQYASKVVEKCLKIANTDFLDRYLERVCEGRPDRPRMPLIDIAGDQFGNYLIQYILTNSSAQHREIVGSHIRKHMVSLRGSKYGSRVAMLCCNPAVTTRPGPPAGMVPRYNAPVARTAAFPGTFR</sequence>
<dbReference type="GO" id="GO:0005737">
    <property type="term" value="C:cytoplasm"/>
    <property type="evidence" value="ECO:0007669"/>
    <property type="project" value="TreeGrafter"/>
</dbReference>
<name>A0A9W8Z9F0_9PLEO</name>
<dbReference type="Gene3D" id="1.25.10.10">
    <property type="entry name" value="Leucine-rich Repeat Variant"/>
    <property type="match status" value="1"/>
</dbReference>
<dbReference type="CDD" id="cd07920">
    <property type="entry name" value="Pumilio"/>
    <property type="match status" value="1"/>
</dbReference>
<evidence type="ECO:0000313" key="7">
    <source>
        <dbReference type="Proteomes" id="UP001140510"/>
    </source>
</evidence>
<gene>
    <name evidence="6" type="ORF">N0V91_007244</name>
</gene>
<dbReference type="InterPro" id="IPR033133">
    <property type="entry name" value="PUM-HD"/>
</dbReference>
<dbReference type="Pfam" id="PF00806">
    <property type="entry name" value="PUF"/>
    <property type="match status" value="8"/>
</dbReference>